<dbReference type="Proteomes" id="UP000283433">
    <property type="component" value="Unassembled WGS sequence"/>
</dbReference>
<comment type="caution">
    <text evidence="2">The sequence shown here is derived from an EMBL/GenBank/DDBJ whole genome shotgun (WGS) entry which is preliminary data.</text>
</comment>
<feature type="signal peptide" evidence="1">
    <location>
        <begin position="1"/>
        <end position="17"/>
    </location>
</feature>
<dbReference type="AlphaFoldDB" id="A0A419SBM4"/>
<protein>
    <recommendedName>
        <fullName evidence="4">Lipoprotein</fullName>
    </recommendedName>
</protein>
<evidence type="ECO:0008006" key="4">
    <source>
        <dbReference type="Google" id="ProtNLM"/>
    </source>
</evidence>
<gene>
    <name evidence="2" type="ORF">BCY91_00805</name>
</gene>
<dbReference type="OrthoDB" id="768192at2"/>
<dbReference type="RefSeq" id="WP_120180110.1">
    <property type="nucleotide sequence ID" value="NZ_MBTA01000001.1"/>
</dbReference>
<feature type="chain" id="PRO_5019109177" description="Lipoprotein" evidence="1">
    <location>
        <begin position="18"/>
        <end position="152"/>
    </location>
</feature>
<dbReference type="PROSITE" id="PS51257">
    <property type="entry name" value="PROKAR_LIPOPROTEIN"/>
    <property type="match status" value="1"/>
</dbReference>
<proteinExistence type="predicted"/>
<dbReference type="EMBL" id="MBTA01000001">
    <property type="protein sequence ID" value="RKD20197.1"/>
    <property type="molecule type" value="Genomic_DNA"/>
</dbReference>
<accession>A0A419SBM4</accession>
<organism evidence="2 3">
    <name type="scientific">Pelobium manganitolerans</name>
    <dbReference type="NCBI Taxonomy" id="1842495"/>
    <lineage>
        <taxon>Bacteria</taxon>
        <taxon>Pseudomonadati</taxon>
        <taxon>Bacteroidota</taxon>
        <taxon>Sphingobacteriia</taxon>
        <taxon>Sphingobacteriales</taxon>
        <taxon>Sphingobacteriaceae</taxon>
        <taxon>Pelobium</taxon>
    </lineage>
</organism>
<evidence type="ECO:0000256" key="1">
    <source>
        <dbReference type="SAM" id="SignalP"/>
    </source>
</evidence>
<keyword evidence="1" id="KW-0732">Signal</keyword>
<evidence type="ECO:0000313" key="3">
    <source>
        <dbReference type="Proteomes" id="UP000283433"/>
    </source>
</evidence>
<name>A0A419SBM4_9SPHI</name>
<sequence>MKSIFFSALAAALALTACNQNKTANSGADSLATSNADTLKECYLATSGKDSAMLHINQLNGKVTGTLTYNFFEKDDADGDIKGSFSGDTLFVDFTFKAEGTVSKNPQAFLKKDGKLYQGYGNIESYMGRTYFKDHSQIKFDQGFVFDAVDCK</sequence>
<keyword evidence="3" id="KW-1185">Reference proteome</keyword>
<reference evidence="2 3" key="1">
    <citation type="submission" date="2016-07" db="EMBL/GenBank/DDBJ databases">
        <title>Genome of Pelobium manganitolerans.</title>
        <authorList>
            <person name="Wu S."/>
            <person name="Wang G."/>
        </authorList>
    </citation>
    <scope>NUCLEOTIDE SEQUENCE [LARGE SCALE GENOMIC DNA]</scope>
    <source>
        <strain evidence="2 3">YS-25</strain>
    </source>
</reference>
<evidence type="ECO:0000313" key="2">
    <source>
        <dbReference type="EMBL" id="RKD20197.1"/>
    </source>
</evidence>